<sequence>MILADASEGTARVEWTDKASHSWTLVKNEPDWVLEGNVCGELRVILTRGEDRTVSVASSSSDASCADVSAEAREWTEMIFSDPASRWEYDQGFLTIHTNERQLSFDRSDRD</sequence>
<evidence type="ECO:0000313" key="1">
    <source>
        <dbReference type="EMBL" id="MDQ0647277.1"/>
    </source>
</evidence>
<gene>
    <name evidence="1" type="ORF">QFZ53_001473</name>
</gene>
<dbReference type="AlphaFoldDB" id="A0AAW8EW26"/>
<protein>
    <recommendedName>
        <fullName evidence="3">META domain-containing protein</fullName>
    </recommendedName>
</protein>
<dbReference type="RefSeq" id="WP_307295057.1">
    <property type="nucleotide sequence ID" value="NZ_JAUSXV010000001.1"/>
</dbReference>
<dbReference type="EMBL" id="JAUSXV010000001">
    <property type="protein sequence ID" value="MDQ0647277.1"/>
    <property type="molecule type" value="Genomic_DNA"/>
</dbReference>
<keyword evidence="2" id="KW-1185">Reference proteome</keyword>
<organism evidence="1 2">
    <name type="scientific">Microbacterium natoriense</name>
    <dbReference type="NCBI Taxonomy" id="284570"/>
    <lineage>
        <taxon>Bacteria</taxon>
        <taxon>Bacillati</taxon>
        <taxon>Actinomycetota</taxon>
        <taxon>Actinomycetes</taxon>
        <taxon>Micrococcales</taxon>
        <taxon>Microbacteriaceae</taxon>
        <taxon>Microbacterium</taxon>
    </lineage>
</organism>
<reference evidence="1 2" key="1">
    <citation type="submission" date="2023-07" db="EMBL/GenBank/DDBJ databases">
        <title>Comparative genomics of wheat-associated soil bacteria to identify genetic determinants of phenazine resistance.</title>
        <authorList>
            <person name="Mouncey N."/>
        </authorList>
    </citation>
    <scope>NUCLEOTIDE SEQUENCE [LARGE SCALE GENOMIC DNA]</scope>
    <source>
        <strain evidence="1 2">W4I9-1</strain>
    </source>
</reference>
<accession>A0AAW8EW26</accession>
<proteinExistence type="predicted"/>
<comment type="caution">
    <text evidence="1">The sequence shown here is derived from an EMBL/GenBank/DDBJ whole genome shotgun (WGS) entry which is preliminary data.</text>
</comment>
<dbReference type="Proteomes" id="UP001244427">
    <property type="component" value="Unassembled WGS sequence"/>
</dbReference>
<evidence type="ECO:0000313" key="2">
    <source>
        <dbReference type="Proteomes" id="UP001244427"/>
    </source>
</evidence>
<name>A0AAW8EW26_9MICO</name>
<evidence type="ECO:0008006" key="3">
    <source>
        <dbReference type="Google" id="ProtNLM"/>
    </source>
</evidence>